<dbReference type="OrthoDB" id="6500128at2759"/>
<dbReference type="AlphaFoldDB" id="A0A2B7WET9"/>
<reference evidence="1 2" key="1">
    <citation type="submission" date="2017-10" db="EMBL/GenBank/DDBJ databases">
        <title>Comparative genomics in systemic dimorphic fungi from Ajellomycetaceae.</title>
        <authorList>
            <person name="Munoz J.F."/>
            <person name="Mcewen J.G."/>
            <person name="Clay O.K."/>
            <person name="Cuomo C.A."/>
        </authorList>
    </citation>
    <scope>NUCLEOTIDE SEQUENCE [LARGE SCALE GENOMIC DNA]</scope>
    <source>
        <strain evidence="1 2">UAMH7299</strain>
    </source>
</reference>
<organism evidence="1 2">
    <name type="scientific">Polytolypa hystricis (strain UAMH7299)</name>
    <dbReference type="NCBI Taxonomy" id="1447883"/>
    <lineage>
        <taxon>Eukaryota</taxon>
        <taxon>Fungi</taxon>
        <taxon>Dikarya</taxon>
        <taxon>Ascomycota</taxon>
        <taxon>Pezizomycotina</taxon>
        <taxon>Eurotiomycetes</taxon>
        <taxon>Eurotiomycetidae</taxon>
        <taxon>Onygenales</taxon>
        <taxon>Onygenales incertae sedis</taxon>
        <taxon>Polytolypa</taxon>
    </lineage>
</organism>
<dbReference type="Gene3D" id="3.40.50.300">
    <property type="entry name" value="P-loop containing nucleotide triphosphate hydrolases"/>
    <property type="match status" value="1"/>
</dbReference>
<dbReference type="SUPFAM" id="SSF52540">
    <property type="entry name" value="P-loop containing nucleoside triphosphate hydrolases"/>
    <property type="match status" value="1"/>
</dbReference>
<dbReference type="InterPro" id="IPR027417">
    <property type="entry name" value="P-loop_NTPase"/>
</dbReference>
<gene>
    <name evidence="1" type="ORF">AJ80_10043</name>
</gene>
<keyword evidence="2" id="KW-1185">Reference proteome</keyword>
<evidence type="ECO:0000313" key="1">
    <source>
        <dbReference type="EMBL" id="PGG95021.1"/>
    </source>
</evidence>
<comment type="caution">
    <text evidence="1">The sequence shown here is derived from an EMBL/GenBank/DDBJ whole genome shotgun (WGS) entry which is preliminary data.</text>
</comment>
<accession>A0A2B7WET9</accession>
<proteinExistence type="predicted"/>
<protein>
    <submittedName>
        <fullName evidence="1">Uncharacterized protein</fullName>
    </submittedName>
</protein>
<dbReference type="EMBL" id="PDNA01000543">
    <property type="protein sequence ID" value="PGG95021.1"/>
    <property type="molecule type" value="Genomic_DNA"/>
</dbReference>
<evidence type="ECO:0000313" key="2">
    <source>
        <dbReference type="Proteomes" id="UP000224634"/>
    </source>
</evidence>
<name>A0A2B7WET9_POLH7</name>
<dbReference type="Proteomes" id="UP000224634">
    <property type="component" value="Unassembled WGS sequence"/>
</dbReference>
<sequence length="99" mass="10982">MYALEHQPPEQADSRSAHFSMSISNILNTQGPGIWEESHTSGAPTLTIVEADKILFLKDGEIVETGTHSESSEKKGQYHRMWSEYTRDFQKLAVSGAAS</sequence>